<evidence type="ECO:0000256" key="3">
    <source>
        <dbReference type="ARBA" id="ARBA00022553"/>
    </source>
</evidence>
<feature type="domain" description="PAC" evidence="8">
    <location>
        <begin position="98"/>
        <end position="151"/>
    </location>
</feature>
<dbReference type="PANTHER" id="PTHR43304">
    <property type="entry name" value="PHYTOCHROME-LIKE PROTEIN CPH1"/>
    <property type="match status" value="1"/>
</dbReference>
<keyword evidence="10" id="KW-1185">Reference proteome</keyword>
<evidence type="ECO:0000259" key="6">
    <source>
        <dbReference type="PROSITE" id="PS50109"/>
    </source>
</evidence>
<dbReference type="PRINTS" id="PR00344">
    <property type="entry name" value="BCTRLSENSOR"/>
</dbReference>
<name>A0ABW3BVY8_9FLAO</name>
<dbReference type="InterPro" id="IPR005467">
    <property type="entry name" value="His_kinase_dom"/>
</dbReference>
<dbReference type="InterPro" id="IPR000700">
    <property type="entry name" value="PAS-assoc_C"/>
</dbReference>
<dbReference type="SMART" id="SM00387">
    <property type="entry name" value="HATPase_c"/>
    <property type="match status" value="1"/>
</dbReference>
<dbReference type="InterPro" id="IPR036890">
    <property type="entry name" value="HATPase_C_sf"/>
</dbReference>
<evidence type="ECO:0000256" key="2">
    <source>
        <dbReference type="ARBA" id="ARBA00012438"/>
    </source>
</evidence>
<evidence type="ECO:0000313" key="10">
    <source>
        <dbReference type="Proteomes" id="UP001597011"/>
    </source>
</evidence>
<evidence type="ECO:0000256" key="4">
    <source>
        <dbReference type="ARBA" id="ARBA00022679"/>
    </source>
</evidence>
<dbReference type="InterPro" id="IPR035965">
    <property type="entry name" value="PAS-like_dom_sf"/>
</dbReference>
<dbReference type="NCBIfam" id="TIGR00229">
    <property type="entry name" value="sensory_box"/>
    <property type="match status" value="1"/>
</dbReference>
<accession>A0ABW3BVY8</accession>
<sequence length="387" mass="44733">MDIKRKTHKTFNLNTSNSIDFNELKWKFALKNSNIGIWDFDANLNRVFFSEESKNIIGFKSDEFGSNPQDWNDRVHPEDKEKYFKDFNDHLNGLKPMYTNTHRVLCKDGTYKWILDKGKIIERDKDGNPLRIIGTHLDITEQKENELANAKLLKLLKLQNDKLTNFAHIVTHNLKSHAANFENLLEFYDEAETAEEKEELIGHMKTVTESLTKTIANLNEIVSIQTNKNDEVKNLNIYSYINNTINLLEVEIKQSQAVIINEVNPLINIDFNPAYLESIFQNLISNAIKYKHPNRAPYIQFNSIETTDSYQITIQDNGLGIDLDKYGDEVFKLYRTFHRNENSEGVGLYLIKNHIESYGGTITLHSVVDEGSIFTITLPIKTKKPVN</sequence>
<dbReference type="PROSITE" id="PS50109">
    <property type="entry name" value="HIS_KIN"/>
    <property type="match status" value="1"/>
</dbReference>
<dbReference type="InterPro" id="IPR004358">
    <property type="entry name" value="Sig_transdc_His_kin-like_C"/>
</dbReference>
<dbReference type="Pfam" id="PF02518">
    <property type="entry name" value="HATPase_c"/>
    <property type="match status" value="1"/>
</dbReference>
<comment type="caution">
    <text evidence="9">The sequence shown here is derived from an EMBL/GenBank/DDBJ whole genome shotgun (WGS) entry which is preliminary data.</text>
</comment>
<dbReference type="RefSeq" id="WP_379942633.1">
    <property type="nucleotide sequence ID" value="NZ_JBHTIB010000012.1"/>
</dbReference>
<dbReference type="CDD" id="cd00130">
    <property type="entry name" value="PAS"/>
    <property type="match status" value="1"/>
</dbReference>
<evidence type="ECO:0000259" key="8">
    <source>
        <dbReference type="PROSITE" id="PS50113"/>
    </source>
</evidence>
<keyword evidence="5" id="KW-0418">Kinase</keyword>
<dbReference type="InterPro" id="IPR000014">
    <property type="entry name" value="PAS"/>
</dbReference>
<dbReference type="InterPro" id="IPR001610">
    <property type="entry name" value="PAC"/>
</dbReference>
<keyword evidence="3" id="KW-0597">Phosphoprotein</keyword>
<keyword evidence="4" id="KW-0808">Transferase</keyword>
<dbReference type="EMBL" id="JBHTIB010000012">
    <property type="protein sequence ID" value="MFD0836526.1"/>
    <property type="molecule type" value="Genomic_DNA"/>
</dbReference>
<dbReference type="Gene3D" id="3.30.565.10">
    <property type="entry name" value="Histidine kinase-like ATPase, C-terminal domain"/>
    <property type="match status" value="1"/>
</dbReference>
<dbReference type="EC" id="2.7.13.3" evidence="2"/>
<dbReference type="SUPFAM" id="SSF55785">
    <property type="entry name" value="PYP-like sensor domain (PAS domain)"/>
    <property type="match status" value="1"/>
</dbReference>
<evidence type="ECO:0000256" key="1">
    <source>
        <dbReference type="ARBA" id="ARBA00000085"/>
    </source>
</evidence>
<proteinExistence type="predicted"/>
<feature type="domain" description="Histidine kinase" evidence="6">
    <location>
        <begin position="169"/>
        <end position="382"/>
    </location>
</feature>
<dbReference type="PANTHER" id="PTHR43304:SF1">
    <property type="entry name" value="PAC DOMAIN-CONTAINING PROTEIN"/>
    <property type="match status" value="1"/>
</dbReference>
<dbReference type="Gene3D" id="3.30.450.20">
    <property type="entry name" value="PAS domain"/>
    <property type="match status" value="1"/>
</dbReference>
<dbReference type="InterPro" id="IPR003594">
    <property type="entry name" value="HATPase_dom"/>
</dbReference>
<feature type="domain" description="PAS" evidence="7">
    <location>
        <begin position="22"/>
        <end position="94"/>
    </location>
</feature>
<protein>
    <recommendedName>
        <fullName evidence="2">histidine kinase</fullName>
        <ecNumber evidence="2">2.7.13.3</ecNumber>
    </recommendedName>
</protein>
<dbReference type="InterPro" id="IPR052162">
    <property type="entry name" value="Sensor_kinase/Photoreceptor"/>
</dbReference>
<dbReference type="SUPFAM" id="SSF55874">
    <property type="entry name" value="ATPase domain of HSP90 chaperone/DNA topoisomerase II/histidine kinase"/>
    <property type="match status" value="1"/>
</dbReference>
<gene>
    <name evidence="9" type="ORF">ACFQ0I_12170</name>
</gene>
<evidence type="ECO:0000313" key="9">
    <source>
        <dbReference type="EMBL" id="MFD0836526.1"/>
    </source>
</evidence>
<dbReference type="SMART" id="SM00086">
    <property type="entry name" value="PAC"/>
    <property type="match status" value="1"/>
</dbReference>
<dbReference type="Pfam" id="PF08447">
    <property type="entry name" value="PAS_3"/>
    <property type="match status" value="1"/>
</dbReference>
<dbReference type="PROSITE" id="PS50113">
    <property type="entry name" value="PAC"/>
    <property type="match status" value="1"/>
</dbReference>
<dbReference type="InterPro" id="IPR013655">
    <property type="entry name" value="PAS_fold_3"/>
</dbReference>
<organism evidence="9 10">
    <name type="scientific">Mariniflexile aquimaris</name>
    <dbReference type="NCBI Taxonomy" id="881009"/>
    <lineage>
        <taxon>Bacteria</taxon>
        <taxon>Pseudomonadati</taxon>
        <taxon>Bacteroidota</taxon>
        <taxon>Flavobacteriia</taxon>
        <taxon>Flavobacteriales</taxon>
        <taxon>Flavobacteriaceae</taxon>
        <taxon>Mariniflexile</taxon>
    </lineage>
</organism>
<evidence type="ECO:0000256" key="5">
    <source>
        <dbReference type="ARBA" id="ARBA00022777"/>
    </source>
</evidence>
<dbReference type="Proteomes" id="UP001597011">
    <property type="component" value="Unassembled WGS sequence"/>
</dbReference>
<comment type="catalytic activity">
    <reaction evidence="1">
        <text>ATP + protein L-histidine = ADP + protein N-phospho-L-histidine.</text>
        <dbReference type="EC" id="2.7.13.3"/>
    </reaction>
</comment>
<reference evidence="10" key="1">
    <citation type="journal article" date="2019" name="Int. J. Syst. Evol. Microbiol.">
        <title>The Global Catalogue of Microorganisms (GCM) 10K type strain sequencing project: providing services to taxonomists for standard genome sequencing and annotation.</title>
        <authorList>
            <consortium name="The Broad Institute Genomics Platform"/>
            <consortium name="The Broad Institute Genome Sequencing Center for Infectious Disease"/>
            <person name="Wu L."/>
            <person name="Ma J."/>
        </authorList>
    </citation>
    <scope>NUCLEOTIDE SEQUENCE [LARGE SCALE GENOMIC DNA]</scope>
    <source>
        <strain evidence="10">CCUG 60529</strain>
    </source>
</reference>
<evidence type="ECO:0000259" key="7">
    <source>
        <dbReference type="PROSITE" id="PS50112"/>
    </source>
</evidence>
<dbReference type="PROSITE" id="PS50112">
    <property type="entry name" value="PAS"/>
    <property type="match status" value="1"/>
</dbReference>